<gene>
    <name evidence="1" type="ORF">PHYPSEUDO_004297</name>
</gene>
<proteinExistence type="predicted"/>
<name>A0A8T1VPI7_9STRA</name>
<keyword evidence="2" id="KW-1185">Reference proteome</keyword>
<dbReference type="EMBL" id="JAGDFM010000195">
    <property type="protein sequence ID" value="KAG7382846.1"/>
    <property type="molecule type" value="Genomic_DNA"/>
</dbReference>
<reference evidence="1" key="1">
    <citation type="submission" date="2021-02" db="EMBL/GenBank/DDBJ databases">
        <authorList>
            <person name="Palmer J.M."/>
        </authorList>
    </citation>
    <scope>NUCLEOTIDE SEQUENCE</scope>
    <source>
        <strain evidence="1">SCRP734</strain>
    </source>
</reference>
<comment type="caution">
    <text evidence="1">The sequence shown here is derived from an EMBL/GenBank/DDBJ whole genome shotgun (WGS) entry which is preliminary data.</text>
</comment>
<protein>
    <submittedName>
        <fullName evidence="1">Uncharacterized protein</fullName>
    </submittedName>
</protein>
<evidence type="ECO:0000313" key="1">
    <source>
        <dbReference type="EMBL" id="KAG7382846.1"/>
    </source>
</evidence>
<organism evidence="1 2">
    <name type="scientific">Phytophthora pseudosyringae</name>
    <dbReference type="NCBI Taxonomy" id="221518"/>
    <lineage>
        <taxon>Eukaryota</taxon>
        <taxon>Sar</taxon>
        <taxon>Stramenopiles</taxon>
        <taxon>Oomycota</taxon>
        <taxon>Peronosporomycetes</taxon>
        <taxon>Peronosporales</taxon>
        <taxon>Peronosporaceae</taxon>
        <taxon>Phytophthora</taxon>
    </lineage>
</organism>
<dbReference type="Proteomes" id="UP000694044">
    <property type="component" value="Unassembled WGS sequence"/>
</dbReference>
<sequence length="213" mass="23493">MPELSVVVAWKDASAQALQGVVEISESDLVEAQQRQPLPSAAIQVGDLIQALGKKLERSAAEKENGIRLVDSLLLYGTELDSDRPLQSVLPDASDCCPRILAKTRFASKSSVGLLIIVKFLTGKAAYLDCVPSDFVGNVKQKSTTRVDFGQKSSLRYRVLEKVLMLKTQAETRKCVCNVFRAMPVHNLCGFIRYEAADGMRTARRHKQKINLS</sequence>
<dbReference type="OrthoDB" id="428577at2759"/>
<dbReference type="AlphaFoldDB" id="A0A8T1VPI7"/>
<evidence type="ECO:0000313" key="2">
    <source>
        <dbReference type="Proteomes" id="UP000694044"/>
    </source>
</evidence>
<accession>A0A8T1VPI7</accession>